<evidence type="ECO:0008006" key="3">
    <source>
        <dbReference type="Google" id="ProtNLM"/>
    </source>
</evidence>
<keyword evidence="2" id="KW-1185">Reference proteome</keyword>
<evidence type="ECO:0000313" key="1">
    <source>
        <dbReference type="EMBL" id="AEI48563.1"/>
    </source>
</evidence>
<proteinExistence type="predicted"/>
<accession>A0A7U3ZK03</accession>
<dbReference type="AlphaFoldDB" id="A0A7U3ZK03"/>
<gene>
    <name evidence="1" type="ordered locus">Runsl_2150</name>
</gene>
<evidence type="ECO:0000313" key="2">
    <source>
        <dbReference type="Proteomes" id="UP000000493"/>
    </source>
</evidence>
<name>A0A7U3ZK03_RUNSL</name>
<organism evidence="1 2">
    <name type="scientific">Runella slithyformis (strain ATCC 29530 / DSM 19594 / LMG 11500 / NCIMB 11436 / LSU 4)</name>
    <dbReference type="NCBI Taxonomy" id="761193"/>
    <lineage>
        <taxon>Bacteria</taxon>
        <taxon>Pseudomonadati</taxon>
        <taxon>Bacteroidota</taxon>
        <taxon>Cytophagia</taxon>
        <taxon>Cytophagales</taxon>
        <taxon>Spirosomataceae</taxon>
        <taxon>Runella</taxon>
    </lineage>
</organism>
<reference evidence="2" key="1">
    <citation type="submission" date="2011-06" db="EMBL/GenBank/DDBJ databases">
        <title>The complete genome of chromosome of Runella slithyformis DSM 19594.</title>
        <authorList>
            <consortium name="US DOE Joint Genome Institute (JGI-PGF)"/>
            <person name="Lucas S."/>
            <person name="Han J."/>
            <person name="Lapidus A."/>
            <person name="Bruce D."/>
            <person name="Goodwin L."/>
            <person name="Pitluck S."/>
            <person name="Peters L."/>
            <person name="Kyrpides N."/>
            <person name="Mavromatis K."/>
            <person name="Ivanova N."/>
            <person name="Ovchinnikova G."/>
            <person name="Zhang X."/>
            <person name="Misra M."/>
            <person name="Detter J.C."/>
            <person name="Tapia R."/>
            <person name="Han C."/>
            <person name="Land M."/>
            <person name="Hauser L."/>
            <person name="Markowitz V."/>
            <person name="Cheng J.-F."/>
            <person name="Hugenholtz P."/>
            <person name="Woyke T."/>
            <person name="Wu D."/>
            <person name="Tindall B."/>
            <person name="Faehrich R."/>
            <person name="Brambilla E."/>
            <person name="Klenk H.-P."/>
            <person name="Eisen J.A."/>
        </authorList>
    </citation>
    <scope>NUCLEOTIDE SEQUENCE [LARGE SCALE GENOMIC DNA]</scope>
    <source>
        <strain evidence="2">ATCC 29530 / DSM 19594 / LMG 11500 / NCIMB 11436 / LSU 4</strain>
    </source>
</reference>
<reference evidence="1 2" key="2">
    <citation type="journal article" date="2012" name="Stand. Genomic Sci.">
        <title>Complete genome sequence of the aquatic bacterium Runella slithyformis type strain (LSU 4(T)).</title>
        <authorList>
            <person name="Copeland A."/>
            <person name="Zhang X."/>
            <person name="Misra M."/>
            <person name="Lapidus A."/>
            <person name="Nolan M."/>
            <person name="Lucas S."/>
            <person name="Deshpande S."/>
            <person name="Cheng J.F."/>
            <person name="Tapia R."/>
            <person name="Goodwin L.A."/>
            <person name="Pitluck S."/>
            <person name="Liolios K."/>
            <person name="Pagani I."/>
            <person name="Ivanova N."/>
            <person name="Mikhailova N."/>
            <person name="Pati A."/>
            <person name="Chen A."/>
            <person name="Palaniappan K."/>
            <person name="Land M."/>
            <person name="Hauser L."/>
            <person name="Pan C."/>
            <person name="Jeffries C.D."/>
            <person name="Detter J.C."/>
            <person name="Brambilla E.M."/>
            <person name="Rohde M."/>
            <person name="Djao O.D."/>
            <person name="Goker M."/>
            <person name="Sikorski J."/>
            <person name="Tindall B.J."/>
            <person name="Woyke T."/>
            <person name="Bristow J."/>
            <person name="Eisen J.A."/>
            <person name="Markowitz V."/>
            <person name="Hugenholtz P."/>
            <person name="Kyrpides N.C."/>
            <person name="Klenk H.P."/>
            <person name="Mavromatis K."/>
        </authorList>
    </citation>
    <scope>NUCLEOTIDE SEQUENCE [LARGE SCALE GENOMIC DNA]</scope>
    <source>
        <strain evidence="2">ATCC 29530 / DSM 19594 / LMG 11500 / NCIMB 11436 / LSU 4</strain>
    </source>
</reference>
<sequence>MLSHHQLVLVQRADDLITAKSTGTPRQMAKRLGISERAWYYQLDQLRNDYGFPIVYCRFRCSYYYTDDASHWEDFLQKFLNYPLYNTNRGGNFLIINYLKFNYQSYEKSIKKNGSLQAVCSGNS</sequence>
<dbReference type="EMBL" id="CP002859">
    <property type="protein sequence ID" value="AEI48563.1"/>
    <property type="molecule type" value="Genomic_DNA"/>
</dbReference>
<dbReference type="KEGG" id="rsi:Runsl_2150"/>
<dbReference type="RefSeq" id="WP_013927874.1">
    <property type="nucleotide sequence ID" value="NC_015703.1"/>
</dbReference>
<protein>
    <recommendedName>
        <fullName evidence="3">DNA-binding protein</fullName>
    </recommendedName>
</protein>
<dbReference type="Proteomes" id="UP000000493">
    <property type="component" value="Chromosome"/>
</dbReference>